<proteinExistence type="predicted"/>
<evidence type="ECO:0000256" key="1">
    <source>
        <dbReference type="SAM" id="Phobius"/>
    </source>
</evidence>
<comment type="caution">
    <text evidence="2">The sequence shown here is derived from an EMBL/GenBank/DDBJ whole genome shotgun (WGS) entry which is preliminary data.</text>
</comment>
<evidence type="ECO:0000313" key="2">
    <source>
        <dbReference type="EMBL" id="CAF4317952.1"/>
    </source>
</evidence>
<keyword evidence="1" id="KW-0812">Transmembrane</keyword>
<organism evidence="2 3">
    <name type="scientific">Adineta steineri</name>
    <dbReference type="NCBI Taxonomy" id="433720"/>
    <lineage>
        <taxon>Eukaryota</taxon>
        <taxon>Metazoa</taxon>
        <taxon>Spiralia</taxon>
        <taxon>Gnathifera</taxon>
        <taxon>Rotifera</taxon>
        <taxon>Eurotatoria</taxon>
        <taxon>Bdelloidea</taxon>
        <taxon>Adinetida</taxon>
        <taxon>Adinetidae</taxon>
        <taxon>Adineta</taxon>
    </lineage>
</organism>
<keyword evidence="1" id="KW-0472">Membrane</keyword>
<protein>
    <submittedName>
        <fullName evidence="2">Uncharacterized protein</fullName>
    </submittedName>
</protein>
<name>A0A820IWH1_9BILA</name>
<feature type="transmembrane region" description="Helical" evidence="1">
    <location>
        <begin position="43"/>
        <end position="61"/>
    </location>
</feature>
<sequence>MSISEKLYYFFNFLKSYLSQLNLFNTGSQDEIIVQNERRRTRLYSILMILSMIIFLLYYSIVFNTQIIEIESPSFEEYSRIKEEPSLQCLCTNISIKYGLFIEIEPIYHQICRSDLVSEEWINHLFDLYDQSWNKSTEIDFRRIGVFQFQTLRHLCQLAKDTLNKSLQSFRNTGFIQSQLILRETFEDQINYLIKGFIDEKHQNLF</sequence>
<dbReference type="Proteomes" id="UP000663881">
    <property type="component" value="Unassembled WGS sequence"/>
</dbReference>
<gene>
    <name evidence="2" type="ORF">OKA104_LOCUS47086</name>
</gene>
<accession>A0A820IWH1</accession>
<dbReference type="EMBL" id="CAJOAY010018161">
    <property type="protein sequence ID" value="CAF4317952.1"/>
    <property type="molecule type" value="Genomic_DNA"/>
</dbReference>
<keyword evidence="1" id="KW-1133">Transmembrane helix</keyword>
<evidence type="ECO:0000313" key="3">
    <source>
        <dbReference type="Proteomes" id="UP000663881"/>
    </source>
</evidence>
<dbReference type="AlphaFoldDB" id="A0A820IWH1"/>
<reference evidence="2" key="1">
    <citation type="submission" date="2021-02" db="EMBL/GenBank/DDBJ databases">
        <authorList>
            <person name="Nowell W R."/>
        </authorList>
    </citation>
    <scope>NUCLEOTIDE SEQUENCE</scope>
</reference>